<proteinExistence type="predicted"/>
<name>A0ABQ8E3Y7_BRANA</name>
<sequence>MKIMYDNGSWYFKIDNYRIGRAQDCSTIRSVEMLKDSILQEYGLLGRLISVDIFLEEMIFLRPELVLMLESITYVGMVDDDEILLRHVLALEAACRCNSKIFKSLGIKIRKITKL</sequence>
<gene>
    <name evidence="1" type="ORF">HID58_013463</name>
</gene>
<evidence type="ECO:0000313" key="2">
    <source>
        <dbReference type="Proteomes" id="UP000824890"/>
    </source>
</evidence>
<reference evidence="1 2" key="1">
    <citation type="submission" date="2021-05" db="EMBL/GenBank/DDBJ databases">
        <title>Genome Assembly of Synthetic Allotetraploid Brassica napus Reveals Homoeologous Exchanges between Subgenomes.</title>
        <authorList>
            <person name="Davis J.T."/>
        </authorList>
    </citation>
    <scope>NUCLEOTIDE SEQUENCE [LARGE SCALE GENOMIC DNA]</scope>
    <source>
        <strain evidence="2">cv. Da-Ae</strain>
        <tissue evidence="1">Seedling</tissue>
    </source>
</reference>
<dbReference type="EMBL" id="JAGKQM010000003">
    <property type="protein sequence ID" value="KAH0936346.1"/>
    <property type="molecule type" value="Genomic_DNA"/>
</dbReference>
<protein>
    <submittedName>
        <fullName evidence="1">Uncharacterized protein</fullName>
    </submittedName>
</protein>
<organism evidence="1 2">
    <name type="scientific">Brassica napus</name>
    <name type="common">Rape</name>
    <dbReference type="NCBI Taxonomy" id="3708"/>
    <lineage>
        <taxon>Eukaryota</taxon>
        <taxon>Viridiplantae</taxon>
        <taxon>Streptophyta</taxon>
        <taxon>Embryophyta</taxon>
        <taxon>Tracheophyta</taxon>
        <taxon>Spermatophyta</taxon>
        <taxon>Magnoliopsida</taxon>
        <taxon>eudicotyledons</taxon>
        <taxon>Gunneridae</taxon>
        <taxon>Pentapetalae</taxon>
        <taxon>rosids</taxon>
        <taxon>malvids</taxon>
        <taxon>Brassicales</taxon>
        <taxon>Brassicaceae</taxon>
        <taxon>Brassiceae</taxon>
        <taxon>Brassica</taxon>
    </lineage>
</organism>
<dbReference type="Proteomes" id="UP000824890">
    <property type="component" value="Unassembled WGS sequence"/>
</dbReference>
<comment type="caution">
    <text evidence="1">The sequence shown here is derived from an EMBL/GenBank/DDBJ whole genome shotgun (WGS) entry which is preliminary data.</text>
</comment>
<accession>A0ABQ8E3Y7</accession>
<keyword evidence="2" id="KW-1185">Reference proteome</keyword>
<evidence type="ECO:0000313" key="1">
    <source>
        <dbReference type="EMBL" id="KAH0936346.1"/>
    </source>
</evidence>